<evidence type="ECO:0000259" key="2">
    <source>
        <dbReference type="Pfam" id="PF06863"/>
    </source>
</evidence>
<evidence type="ECO:0000313" key="4">
    <source>
        <dbReference type="Proteomes" id="UP001596223"/>
    </source>
</evidence>
<protein>
    <submittedName>
        <fullName evidence="3">DUF1254 domain-containing protein</fullName>
    </submittedName>
</protein>
<dbReference type="Pfam" id="PF06863">
    <property type="entry name" value="DUF1254"/>
    <property type="match status" value="1"/>
</dbReference>
<dbReference type="Pfam" id="PF06742">
    <property type="entry name" value="DUF1214"/>
    <property type="match status" value="1"/>
</dbReference>
<sequence>MTTKPSDTATAIALLAADAYVYGYPPLFDLAEVRRLLTNSAGMLPTAPFNEFSNATALATPETKFVSVNNDTIYSVANIDTSGGPVRFDVPDAGDRYYVMQFVDVWTNNFAYVGRRATGTGAGSYLLVAPDWEGKAPKGTTVIRFPTTVGTIVGRWAVDGEDDLAEVAKLQAGLRLTPTGPGVGLPAPTPGVGDELAFFERLRVLVRAFPPAQRDQEFQQRFAPLGLFAEECPYLNPDPTVAALLRRGLELGKQAVEKAAGQVAKAEQNGWQLTYHMFDYNIDFFEVGTIDSPEWKLPDTPARYLERATTARGALWGNHGYEACYPTTFVDTDGNALDGAHSYELRFDSPPPCDAFWSITMYDRPNYFLVDNPIGRYSIGDRTPGLKTGKDGSLTITIQHEEPTDATRRANWLPAPAGPFRPMLRVYQPQKSLLDGSYVLPGITRIEDKKPAGKRAKG</sequence>
<dbReference type="InterPro" id="IPR010621">
    <property type="entry name" value="DUF1214"/>
</dbReference>
<dbReference type="RefSeq" id="WP_378603380.1">
    <property type="nucleotide sequence ID" value="NZ_JBHSQN010000005.1"/>
</dbReference>
<dbReference type="Gene3D" id="2.60.40.1610">
    <property type="entry name" value="Domain of unknown function DUF1254"/>
    <property type="match status" value="1"/>
</dbReference>
<evidence type="ECO:0000259" key="1">
    <source>
        <dbReference type="Pfam" id="PF06742"/>
    </source>
</evidence>
<dbReference type="InterPro" id="IPR037049">
    <property type="entry name" value="DUF1214_C_sf"/>
</dbReference>
<dbReference type="InterPro" id="IPR010679">
    <property type="entry name" value="DUF1254"/>
</dbReference>
<accession>A0ABW1JRC4</accession>
<organism evidence="3 4">
    <name type="scientific">Nocardia lasii</name>
    <dbReference type="NCBI Taxonomy" id="1616107"/>
    <lineage>
        <taxon>Bacteria</taxon>
        <taxon>Bacillati</taxon>
        <taxon>Actinomycetota</taxon>
        <taxon>Actinomycetes</taxon>
        <taxon>Mycobacteriales</taxon>
        <taxon>Nocardiaceae</taxon>
        <taxon>Nocardia</taxon>
    </lineage>
</organism>
<keyword evidence="4" id="KW-1185">Reference proteome</keyword>
<dbReference type="SUPFAM" id="SSF160935">
    <property type="entry name" value="VPA0735-like"/>
    <property type="match status" value="1"/>
</dbReference>
<dbReference type="Proteomes" id="UP001596223">
    <property type="component" value="Unassembled WGS sequence"/>
</dbReference>
<reference evidence="4" key="1">
    <citation type="journal article" date="2019" name="Int. J. Syst. Evol. Microbiol.">
        <title>The Global Catalogue of Microorganisms (GCM) 10K type strain sequencing project: providing services to taxonomists for standard genome sequencing and annotation.</title>
        <authorList>
            <consortium name="The Broad Institute Genomics Platform"/>
            <consortium name="The Broad Institute Genome Sequencing Center for Infectious Disease"/>
            <person name="Wu L."/>
            <person name="Ma J."/>
        </authorList>
    </citation>
    <scope>NUCLEOTIDE SEQUENCE [LARGE SCALE GENOMIC DNA]</scope>
    <source>
        <strain evidence="4">CCUG 36956</strain>
    </source>
</reference>
<dbReference type="PANTHER" id="PTHR36509:SF2">
    <property type="entry name" value="BLL3101 PROTEIN"/>
    <property type="match status" value="1"/>
</dbReference>
<name>A0ABW1JRC4_9NOCA</name>
<dbReference type="EMBL" id="JBHSQN010000005">
    <property type="protein sequence ID" value="MFC6011532.1"/>
    <property type="molecule type" value="Genomic_DNA"/>
</dbReference>
<feature type="domain" description="DUF1254" evidence="2">
    <location>
        <begin position="49"/>
        <end position="178"/>
    </location>
</feature>
<dbReference type="Gene3D" id="2.60.120.600">
    <property type="entry name" value="Domain of unknown function DUF1214, C-terminal domain"/>
    <property type="match status" value="1"/>
</dbReference>
<proteinExistence type="predicted"/>
<feature type="domain" description="DUF1214" evidence="1">
    <location>
        <begin position="322"/>
        <end position="431"/>
    </location>
</feature>
<evidence type="ECO:0000313" key="3">
    <source>
        <dbReference type="EMBL" id="MFC6011532.1"/>
    </source>
</evidence>
<dbReference type="InterPro" id="IPR037050">
    <property type="entry name" value="DUF1254_sf"/>
</dbReference>
<comment type="caution">
    <text evidence="3">The sequence shown here is derived from an EMBL/GenBank/DDBJ whole genome shotgun (WGS) entry which is preliminary data.</text>
</comment>
<gene>
    <name evidence="3" type="ORF">ACFP3H_10760</name>
</gene>
<dbReference type="PANTHER" id="PTHR36509">
    <property type="entry name" value="BLL3101 PROTEIN"/>
    <property type="match status" value="1"/>
</dbReference>